<evidence type="ECO:0000313" key="12">
    <source>
        <dbReference type="EMBL" id="CAK7935487.1"/>
    </source>
</evidence>
<keyword evidence="4" id="KW-0509">mRNA transport</keyword>
<dbReference type="Gene3D" id="2.30.29.30">
    <property type="entry name" value="Pleckstrin-homology domain (PH domain)/Phosphotyrosine-binding domain (PTB)"/>
    <property type="match status" value="1"/>
</dbReference>
<dbReference type="GO" id="GO:0015031">
    <property type="term" value="P:protein transport"/>
    <property type="evidence" value="ECO:0007669"/>
    <property type="project" value="UniProtKB-KW"/>
</dbReference>
<keyword evidence="5" id="KW-0653">Protein transport</keyword>
<feature type="region of interest" description="Disordered" evidence="10">
    <location>
        <begin position="254"/>
        <end position="274"/>
    </location>
</feature>
<dbReference type="PROSITE" id="PS50196">
    <property type="entry name" value="RANBD1"/>
    <property type="match status" value="1"/>
</dbReference>
<dbReference type="PANTHER" id="PTHR23138:SF141">
    <property type="entry name" value="NUCLEAR PORE COMPLEX PROTEIN NUP50"/>
    <property type="match status" value="1"/>
</dbReference>
<dbReference type="InterPro" id="IPR045255">
    <property type="entry name" value="RanBP1-like"/>
</dbReference>
<accession>A0AAV1UN43</accession>
<evidence type="ECO:0000259" key="11">
    <source>
        <dbReference type="PROSITE" id="PS50196"/>
    </source>
</evidence>
<dbReference type="Proteomes" id="UP001162060">
    <property type="component" value="Unassembled WGS sequence"/>
</dbReference>
<dbReference type="GO" id="GO:0051028">
    <property type="term" value="P:mRNA transport"/>
    <property type="evidence" value="ECO:0007669"/>
    <property type="project" value="UniProtKB-KW"/>
</dbReference>
<keyword evidence="2" id="KW-0813">Transport</keyword>
<organism evidence="12 13">
    <name type="scientific">Peronospora matthiolae</name>
    <dbReference type="NCBI Taxonomy" id="2874970"/>
    <lineage>
        <taxon>Eukaryota</taxon>
        <taxon>Sar</taxon>
        <taxon>Stramenopiles</taxon>
        <taxon>Oomycota</taxon>
        <taxon>Peronosporomycetes</taxon>
        <taxon>Peronosporales</taxon>
        <taxon>Peronosporaceae</taxon>
        <taxon>Peronospora</taxon>
    </lineage>
</organism>
<feature type="region of interest" description="Disordered" evidence="10">
    <location>
        <begin position="1"/>
        <end position="30"/>
    </location>
</feature>
<evidence type="ECO:0000256" key="4">
    <source>
        <dbReference type="ARBA" id="ARBA00022816"/>
    </source>
</evidence>
<dbReference type="EMBL" id="CAKLBY020000221">
    <property type="protein sequence ID" value="CAK7935487.1"/>
    <property type="molecule type" value="Genomic_DNA"/>
</dbReference>
<dbReference type="AlphaFoldDB" id="A0AAV1UN43"/>
<dbReference type="CDD" id="cd13170">
    <property type="entry name" value="RanBD_NUP50"/>
    <property type="match status" value="1"/>
</dbReference>
<dbReference type="InterPro" id="IPR015007">
    <property type="entry name" value="NUP2/50/61"/>
</dbReference>
<protein>
    <recommendedName>
        <fullName evidence="11">RanBD1 domain-containing protein</fullName>
    </recommendedName>
</protein>
<comment type="caution">
    <text evidence="12">The sequence shown here is derived from an EMBL/GenBank/DDBJ whole genome shotgun (WGS) entry which is preliminary data.</text>
</comment>
<evidence type="ECO:0000256" key="9">
    <source>
        <dbReference type="ARBA" id="ARBA00023242"/>
    </source>
</evidence>
<evidence type="ECO:0000256" key="1">
    <source>
        <dbReference type="ARBA" id="ARBA00004567"/>
    </source>
</evidence>
<keyword evidence="8" id="KW-0906">Nuclear pore complex</keyword>
<evidence type="ECO:0000256" key="3">
    <source>
        <dbReference type="ARBA" id="ARBA00022737"/>
    </source>
</evidence>
<dbReference type="Pfam" id="PF08911">
    <property type="entry name" value="NUP50"/>
    <property type="match status" value="1"/>
</dbReference>
<comment type="subcellular location">
    <subcellularLocation>
        <location evidence="1">Nucleus</location>
        <location evidence="1">Nuclear pore complex</location>
    </subcellularLocation>
</comment>
<keyword evidence="9" id="KW-0539">Nucleus</keyword>
<name>A0AAV1UN43_9STRA</name>
<dbReference type="InterPro" id="IPR000156">
    <property type="entry name" value="Ran_bind_dom"/>
</dbReference>
<gene>
    <name evidence="12" type="ORF">PM001_LOCUS20637</name>
</gene>
<feature type="compositionally biased region" description="Low complexity" evidence="10">
    <location>
        <begin position="259"/>
        <end position="274"/>
    </location>
</feature>
<keyword evidence="7" id="KW-0811">Translocation</keyword>
<evidence type="ECO:0000256" key="7">
    <source>
        <dbReference type="ARBA" id="ARBA00023010"/>
    </source>
</evidence>
<evidence type="ECO:0000256" key="2">
    <source>
        <dbReference type="ARBA" id="ARBA00022448"/>
    </source>
</evidence>
<evidence type="ECO:0000256" key="8">
    <source>
        <dbReference type="ARBA" id="ARBA00023132"/>
    </source>
</evidence>
<feature type="compositionally biased region" description="Basic and acidic residues" evidence="10">
    <location>
        <begin position="1"/>
        <end position="16"/>
    </location>
</feature>
<dbReference type="InterPro" id="IPR011993">
    <property type="entry name" value="PH-like_dom_sf"/>
</dbReference>
<keyword evidence="3" id="KW-0677">Repeat</keyword>
<dbReference type="SMART" id="SM00160">
    <property type="entry name" value="RanBD"/>
    <property type="match status" value="1"/>
</dbReference>
<evidence type="ECO:0000256" key="6">
    <source>
        <dbReference type="ARBA" id="ARBA00022990"/>
    </source>
</evidence>
<reference evidence="12" key="1">
    <citation type="submission" date="2024-01" db="EMBL/GenBank/DDBJ databases">
        <authorList>
            <person name="Webb A."/>
        </authorList>
    </citation>
    <scope>NUCLEOTIDE SEQUENCE</scope>
    <source>
        <strain evidence="12">Pm1</strain>
    </source>
</reference>
<evidence type="ECO:0000256" key="10">
    <source>
        <dbReference type="SAM" id="MobiDB-lite"/>
    </source>
</evidence>
<dbReference type="PANTHER" id="PTHR23138">
    <property type="entry name" value="RAN BINDING PROTEIN"/>
    <property type="match status" value="1"/>
</dbReference>
<dbReference type="SUPFAM" id="SSF50729">
    <property type="entry name" value="PH domain-like"/>
    <property type="match status" value="1"/>
</dbReference>
<feature type="domain" description="RanBD1" evidence="11">
    <location>
        <begin position="345"/>
        <end position="470"/>
    </location>
</feature>
<dbReference type="Pfam" id="PF00638">
    <property type="entry name" value="Ran_BP1"/>
    <property type="match status" value="1"/>
</dbReference>
<sequence>MAKRRNENGQMRREEYEAAEDGASADSFDVGFQRASEESIRKRKIVKARGGSRPSAAATARACEAEKDTVKSNAFGGFQGLTTAKSAVANPFAGFSGLSGTSSTQTTLRTGGACSRGQAAASSGSHQQAMEKLNKAFLGFVNGQVETHASVSWVDAVQDYLKYAAEIDTKHATTKPGAVSEAKHASTPAPFSFGLTAPSAMSAQPAASTSSASLPFGESSAAATKKDDSTKALTSTGFAFGGAITKEDKPAVSIPKEVSSSSGGSSSLFSAQSSAREEKTTPAFSFGALTKPAVPVASSTPATGGFVFGNVTGATSAASVSSGGLSFGLSAPAASTSTSATVEEENEENIGREEATVIIKADSPDDDCTFEADKAKIFEFKKDEKRWADKGVHPLKVLVSKDSKSARILARSAIGKVVLNSALYKGMSVQPHTETTGKKTGVSLALQGDSSDLTRFLIKVNAARVDELVKALEVAVASL</sequence>
<evidence type="ECO:0000256" key="5">
    <source>
        <dbReference type="ARBA" id="ARBA00022927"/>
    </source>
</evidence>
<proteinExistence type="predicted"/>
<keyword evidence="6" id="KW-0007">Acetylation</keyword>
<evidence type="ECO:0000313" key="13">
    <source>
        <dbReference type="Proteomes" id="UP001162060"/>
    </source>
</evidence>
<dbReference type="GO" id="GO:0005643">
    <property type="term" value="C:nuclear pore"/>
    <property type="evidence" value="ECO:0007669"/>
    <property type="project" value="UniProtKB-SubCell"/>
</dbReference>